<dbReference type="Pfam" id="PF06723">
    <property type="entry name" value="MreB_Mbl"/>
    <property type="match status" value="1"/>
</dbReference>
<reference evidence="7" key="2">
    <citation type="journal article" date="2023" name="Curr. Microbiol.">
        <title>Granulicatella seriolae sp. nov., a Novel Facultative Anaerobe Isolated from Yellowtail Marine Fish.</title>
        <authorList>
            <person name="Lee M."/>
            <person name="Choi Y.J."/>
            <person name="Farooq A."/>
            <person name="Jeong J.B."/>
            <person name="Jung M.Y."/>
        </authorList>
    </citation>
    <scope>NUCLEOTIDE SEQUENCE</scope>
    <source>
        <strain evidence="7">S8</strain>
    </source>
</reference>
<keyword evidence="8" id="KW-1185">Reference proteome</keyword>
<organism evidence="7 8">
    <name type="scientific">Granulicatella seriolae</name>
    <dbReference type="NCBI Taxonomy" id="2967226"/>
    <lineage>
        <taxon>Bacteria</taxon>
        <taxon>Bacillati</taxon>
        <taxon>Bacillota</taxon>
        <taxon>Bacilli</taxon>
        <taxon>Lactobacillales</taxon>
        <taxon>Carnobacteriaceae</taxon>
        <taxon>Granulicatella</taxon>
    </lineage>
</organism>
<comment type="function">
    <text evidence="6">Forms membrane-associated dynamic filaments that are essential for cell shape determination. Acts by regulating cell wall synthesis and cell elongation, and thus cell shape. A feedback loop between cell geometry and MreB localization may maintain elongated cell shape by targeting cell wall growth to regions of negative cell wall curvature.</text>
</comment>
<dbReference type="Gene3D" id="3.30.420.40">
    <property type="match status" value="3"/>
</dbReference>
<keyword evidence="4 6" id="KW-0133">Cell shape</keyword>
<evidence type="ECO:0000313" key="7">
    <source>
        <dbReference type="EMBL" id="MCQ9210602.1"/>
    </source>
</evidence>
<comment type="subunit">
    <text evidence="6">Forms polymers.</text>
</comment>
<feature type="binding site" evidence="6">
    <location>
        <begin position="160"/>
        <end position="162"/>
    </location>
    <ligand>
        <name>ATP</name>
        <dbReference type="ChEBI" id="CHEBI:30616"/>
    </ligand>
</feature>
<feature type="binding site" evidence="6">
    <location>
        <begin position="17"/>
        <end position="19"/>
    </location>
    <ligand>
        <name>ATP</name>
        <dbReference type="ChEBI" id="CHEBI:30616"/>
    </ligand>
</feature>
<dbReference type="NCBIfam" id="NF010539">
    <property type="entry name" value="PRK13927.1"/>
    <property type="match status" value="1"/>
</dbReference>
<evidence type="ECO:0000256" key="2">
    <source>
        <dbReference type="ARBA" id="ARBA00022741"/>
    </source>
</evidence>
<dbReference type="CDD" id="cd10225">
    <property type="entry name" value="ASKHA_NBD_MreB-like"/>
    <property type="match status" value="1"/>
</dbReference>
<comment type="similarity">
    <text evidence="5 6">Belongs to the FtsA/MreB family.</text>
</comment>
<keyword evidence="3 6" id="KW-0067">ATP-binding</keyword>
<evidence type="ECO:0000256" key="3">
    <source>
        <dbReference type="ARBA" id="ARBA00022840"/>
    </source>
</evidence>
<comment type="subcellular location">
    <subcellularLocation>
        <location evidence="6">Cytoplasm</location>
    </subcellularLocation>
    <text evidence="6">Membrane-associated.</text>
</comment>
<dbReference type="PANTHER" id="PTHR42749">
    <property type="entry name" value="CELL SHAPE-DETERMINING PROTEIN MREB"/>
    <property type="match status" value="1"/>
</dbReference>
<dbReference type="PANTHER" id="PTHR42749:SF1">
    <property type="entry name" value="CELL SHAPE-DETERMINING PROTEIN MREB"/>
    <property type="match status" value="1"/>
</dbReference>
<dbReference type="InterPro" id="IPR056546">
    <property type="entry name" value="MreB_MamK-like"/>
</dbReference>
<accession>A0ABT1WQF5</accession>
<dbReference type="RefSeq" id="WP_256945715.1">
    <property type="nucleotide sequence ID" value="NZ_JANHNZ010000010.1"/>
</dbReference>
<dbReference type="NCBIfam" id="TIGR00904">
    <property type="entry name" value="mreB"/>
    <property type="match status" value="1"/>
</dbReference>
<dbReference type="InterPro" id="IPR004753">
    <property type="entry name" value="MreB"/>
</dbReference>
<name>A0ABT1WQF5_9LACT</name>
<feature type="binding site" evidence="6">
    <location>
        <begin position="208"/>
        <end position="211"/>
    </location>
    <ligand>
        <name>ATP</name>
        <dbReference type="ChEBI" id="CHEBI:30616"/>
    </ligand>
</feature>
<dbReference type="InterPro" id="IPR043129">
    <property type="entry name" value="ATPase_NBD"/>
</dbReference>
<keyword evidence="1 6" id="KW-0963">Cytoplasm</keyword>
<dbReference type="PRINTS" id="PR01652">
    <property type="entry name" value="SHAPEPROTEIN"/>
</dbReference>
<proteinExistence type="inferred from homology"/>
<sequence length="335" mass="35484">MTSLLFKGQNIGIDLGTANTIVYLEGQGIVTREPSVVAKNLNTEEIIAVGQAAFDMIGRTPENIVAMRPMKDGVIADYNTTTAMLRYHIQALIGKAFFKPVVMICVPSGITDVEKRAVLDATKIAGAKEAYVVEEPFAAAVGAGLPVQDPTGSMIVDIGGGTTDVATISLGGIVNSQSIRIGGDELNDAIIQFVRKKHNLLIGDRTAEEIKIELGTASIKHAESYGTMQIRGRDMVSGLPRTIEVSAVEVAEAMSEIIGQILQTVKEVLEQTPPEISADIIDHGIVLTGGGAMLRNLTDVIAEQTQVPVFVANAPLDCVAIGTGMILANPHLMKK</sequence>
<reference evidence="7" key="1">
    <citation type="submission" date="2022-07" db="EMBL/GenBank/DDBJ databases">
        <authorList>
            <person name="Jung M.-Y."/>
            <person name="Lee M."/>
        </authorList>
    </citation>
    <scope>NUCLEOTIDE SEQUENCE</scope>
    <source>
        <strain evidence="7">S8</strain>
    </source>
</reference>
<protein>
    <recommendedName>
        <fullName evidence="6">Cell shape-determining protein MreB</fullName>
    </recommendedName>
</protein>
<dbReference type="SUPFAM" id="SSF53067">
    <property type="entry name" value="Actin-like ATPase domain"/>
    <property type="match status" value="2"/>
</dbReference>
<dbReference type="HAMAP" id="MF_02207">
    <property type="entry name" value="MreB"/>
    <property type="match status" value="1"/>
</dbReference>
<dbReference type="Proteomes" id="UP001059480">
    <property type="component" value="Unassembled WGS sequence"/>
</dbReference>
<evidence type="ECO:0000313" key="8">
    <source>
        <dbReference type="Proteomes" id="UP001059480"/>
    </source>
</evidence>
<keyword evidence="2 6" id="KW-0547">Nucleotide-binding</keyword>
<evidence type="ECO:0000256" key="5">
    <source>
        <dbReference type="ARBA" id="ARBA00023458"/>
    </source>
</evidence>
<evidence type="ECO:0000256" key="1">
    <source>
        <dbReference type="ARBA" id="ARBA00022490"/>
    </source>
</evidence>
<evidence type="ECO:0000256" key="4">
    <source>
        <dbReference type="ARBA" id="ARBA00022960"/>
    </source>
</evidence>
<gene>
    <name evidence="6" type="primary">mreB</name>
    <name evidence="7" type="ORF">NPA36_08575</name>
</gene>
<dbReference type="EMBL" id="JANHNZ010000010">
    <property type="protein sequence ID" value="MCQ9210602.1"/>
    <property type="molecule type" value="Genomic_DNA"/>
</dbReference>
<reference evidence="7" key="3">
    <citation type="journal article" date="2023" name="Microbiol. Resour. Announc.">
        <title>Draft Genome Sequence of Granulicatella sp. Strain S8, Isolated from a Marine Fish, Seriola quinqueradiata.</title>
        <authorList>
            <person name="Lee M."/>
            <person name="Farooq A."/>
            <person name="Jeong J.B."/>
            <person name="Jung M.Y."/>
        </authorList>
    </citation>
    <scope>NUCLEOTIDE SEQUENCE</scope>
    <source>
        <strain evidence="7">S8</strain>
    </source>
</reference>
<comment type="caution">
    <text evidence="7">The sequence shown here is derived from an EMBL/GenBank/DDBJ whole genome shotgun (WGS) entry which is preliminary data.</text>
</comment>
<comment type="caution">
    <text evidence="6">Lacks conserved residue(s) required for the propagation of feature annotation.</text>
</comment>
<evidence type="ECO:0000256" key="6">
    <source>
        <dbReference type="HAMAP-Rule" id="MF_02207"/>
    </source>
</evidence>